<evidence type="ECO:0000313" key="2">
    <source>
        <dbReference type="EMBL" id="KAF2194848.1"/>
    </source>
</evidence>
<sequence>GIYVLVYLNNINLNTLYFYNSIIELVYIILLSFKKKHISYYYNTKNRLYIT</sequence>
<name>A0A6A6EVP2_9PEZI</name>
<feature type="non-terminal residue" evidence="2">
    <location>
        <position position="1"/>
    </location>
</feature>
<dbReference type="AlphaFoldDB" id="A0A6A6EVP2"/>
<evidence type="ECO:0000313" key="3">
    <source>
        <dbReference type="Proteomes" id="UP000800200"/>
    </source>
</evidence>
<evidence type="ECO:0000256" key="1">
    <source>
        <dbReference type="SAM" id="Phobius"/>
    </source>
</evidence>
<keyword evidence="1" id="KW-0472">Membrane</keyword>
<dbReference type="EMBL" id="ML994611">
    <property type="protein sequence ID" value="KAF2194848.1"/>
    <property type="molecule type" value="Genomic_DNA"/>
</dbReference>
<keyword evidence="1" id="KW-1133">Transmembrane helix</keyword>
<reference evidence="2" key="1">
    <citation type="journal article" date="2020" name="Stud. Mycol.">
        <title>101 Dothideomycetes genomes: a test case for predicting lifestyles and emergence of pathogens.</title>
        <authorList>
            <person name="Haridas S."/>
            <person name="Albert R."/>
            <person name="Binder M."/>
            <person name="Bloem J."/>
            <person name="Labutti K."/>
            <person name="Salamov A."/>
            <person name="Andreopoulos B."/>
            <person name="Baker S."/>
            <person name="Barry K."/>
            <person name="Bills G."/>
            <person name="Bluhm B."/>
            <person name="Cannon C."/>
            <person name="Castanera R."/>
            <person name="Culley D."/>
            <person name="Daum C."/>
            <person name="Ezra D."/>
            <person name="Gonzalez J."/>
            <person name="Henrissat B."/>
            <person name="Kuo A."/>
            <person name="Liang C."/>
            <person name="Lipzen A."/>
            <person name="Lutzoni F."/>
            <person name="Magnuson J."/>
            <person name="Mondo S."/>
            <person name="Nolan M."/>
            <person name="Ohm R."/>
            <person name="Pangilinan J."/>
            <person name="Park H.-J."/>
            <person name="Ramirez L."/>
            <person name="Alfaro M."/>
            <person name="Sun H."/>
            <person name="Tritt A."/>
            <person name="Yoshinaga Y."/>
            <person name="Zwiers L.-H."/>
            <person name="Turgeon B."/>
            <person name="Goodwin S."/>
            <person name="Spatafora J."/>
            <person name="Crous P."/>
            <person name="Grigoriev I."/>
        </authorList>
    </citation>
    <scope>NUCLEOTIDE SEQUENCE</scope>
    <source>
        <strain evidence="2">CBS 207.26</strain>
    </source>
</reference>
<accession>A0A6A6EVP2</accession>
<dbReference type="Proteomes" id="UP000800200">
    <property type="component" value="Unassembled WGS sequence"/>
</dbReference>
<gene>
    <name evidence="2" type="ORF">K469DRAFT_547017</name>
</gene>
<keyword evidence="1" id="KW-0812">Transmembrane</keyword>
<protein>
    <submittedName>
        <fullName evidence="2">Uncharacterized protein</fullName>
    </submittedName>
</protein>
<proteinExistence type="predicted"/>
<feature type="transmembrane region" description="Helical" evidence="1">
    <location>
        <begin position="16"/>
        <end position="33"/>
    </location>
</feature>
<organism evidence="2 3">
    <name type="scientific">Zopfia rhizophila CBS 207.26</name>
    <dbReference type="NCBI Taxonomy" id="1314779"/>
    <lineage>
        <taxon>Eukaryota</taxon>
        <taxon>Fungi</taxon>
        <taxon>Dikarya</taxon>
        <taxon>Ascomycota</taxon>
        <taxon>Pezizomycotina</taxon>
        <taxon>Dothideomycetes</taxon>
        <taxon>Dothideomycetes incertae sedis</taxon>
        <taxon>Zopfiaceae</taxon>
        <taxon>Zopfia</taxon>
    </lineage>
</organism>
<keyword evidence="3" id="KW-1185">Reference proteome</keyword>